<dbReference type="AlphaFoldDB" id="A0A1S3HQI3"/>
<name>A0A1S3HQI3_LINAN</name>
<dbReference type="KEGG" id="lak:106157251"/>
<gene>
    <name evidence="4" type="primary">LOC106157251</name>
</gene>
<organism evidence="3 4">
    <name type="scientific">Lingula anatina</name>
    <name type="common">Brachiopod</name>
    <name type="synonym">Lingula unguis</name>
    <dbReference type="NCBI Taxonomy" id="7574"/>
    <lineage>
        <taxon>Eukaryota</taxon>
        <taxon>Metazoa</taxon>
        <taxon>Spiralia</taxon>
        <taxon>Lophotrochozoa</taxon>
        <taxon>Brachiopoda</taxon>
        <taxon>Linguliformea</taxon>
        <taxon>Lingulata</taxon>
        <taxon>Lingulida</taxon>
        <taxon>Linguloidea</taxon>
        <taxon>Lingulidae</taxon>
        <taxon>Lingula</taxon>
    </lineage>
</organism>
<evidence type="ECO:0000259" key="2">
    <source>
        <dbReference type="PROSITE" id="PS51406"/>
    </source>
</evidence>
<dbReference type="InterPro" id="IPR002181">
    <property type="entry name" value="Fibrinogen_a/b/g_C_dom"/>
</dbReference>
<dbReference type="Proteomes" id="UP000085678">
    <property type="component" value="Unplaced"/>
</dbReference>
<dbReference type="CDD" id="cd00087">
    <property type="entry name" value="FReD"/>
    <property type="match status" value="1"/>
</dbReference>
<reference evidence="4" key="1">
    <citation type="submission" date="2025-08" db="UniProtKB">
        <authorList>
            <consortium name="RefSeq"/>
        </authorList>
    </citation>
    <scope>IDENTIFICATION</scope>
    <source>
        <tissue evidence="4">Gonads</tissue>
    </source>
</reference>
<evidence type="ECO:0000313" key="3">
    <source>
        <dbReference type="Proteomes" id="UP000085678"/>
    </source>
</evidence>
<dbReference type="InterPro" id="IPR036056">
    <property type="entry name" value="Fibrinogen-like_C"/>
</dbReference>
<accession>A0A1S3HQI3</accession>
<dbReference type="InterPro" id="IPR050373">
    <property type="entry name" value="Fibrinogen_C-term_domain"/>
</dbReference>
<dbReference type="RefSeq" id="XP_013388297.1">
    <property type="nucleotide sequence ID" value="XM_013532843.2"/>
</dbReference>
<dbReference type="PANTHER" id="PTHR19143:SF327">
    <property type="entry name" value="FI21813P1-RELATED"/>
    <property type="match status" value="1"/>
</dbReference>
<proteinExistence type="predicted"/>
<dbReference type="InterPro" id="IPR014716">
    <property type="entry name" value="Fibrinogen_a/b/g_C_1"/>
</dbReference>
<protein>
    <submittedName>
        <fullName evidence="4">Fibrinogen-like protein 1</fullName>
    </submittedName>
</protein>
<dbReference type="GO" id="GO:0005615">
    <property type="term" value="C:extracellular space"/>
    <property type="evidence" value="ECO:0007669"/>
    <property type="project" value="TreeGrafter"/>
</dbReference>
<dbReference type="STRING" id="7574.A0A1S3HQI3"/>
<evidence type="ECO:0000313" key="4">
    <source>
        <dbReference type="RefSeq" id="XP_013388297.1"/>
    </source>
</evidence>
<evidence type="ECO:0000256" key="1">
    <source>
        <dbReference type="ARBA" id="ARBA00023157"/>
    </source>
</evidence>
<sequence length="229" mass="27470">MSQNIKFPIKKEYKDCSEYRLDGYKDTGLYNITLSHALSQITVWCDMTTDNGGWTVVQRRQDGSVYFFREWEDYKNGFGNIDGEFWLGNEDIHYLTNQKDYRLRVDLWDFDGNHKHAEYDNFKVDDEKAKYLLHLGKYNGTAGDAFSYHNNMKFTTKYQDNDKHSSNCALTYTKSGFWWNSCERFNPNGVYHFDPKYSNGETIHWYDWKQRYALKKVEMKVRPMLFHNF</sequence>
<dbReference type="InParanoid" id="A0A1S3HQI3"/>
<dbReference type="GeneID" id="106157251"/>
<dbReference type="FunCoup" id="A0A1S3HQI3">
    <property type="interactions" value="43"/>
</dbReference>
<dbReference type="PANTHER" id="PTHR19143">
    <property type="entry name" value="FIBRINOGEN/TENASCIN/ANGIOPOEITIN"/>
    <property type="match status" value="1"/>
</dbReference>
<dbReference type="NCBIfam" id="NF040941">
    <property type="entry name" value="GGGWT_bact"/>
    <property type="match status" value="1"/>
</dbReference>
<dbReference type="PROSITE" id="PS51406">
    <property type="entry name" value="FIBRINOGEN_C_2"/>
    <property type="match status" value="1"/>
</dbReference>
<dbReference type="FunFam" id="3.90.215.10:FF:000001">
    <property type="entry name" value="Tenascin isoform 1"/>
    <property type="match status" value="1"/>
</dbReference>
<dbReference type="SMART" id="SM00186">
    <property type="entry name" value="FBG"/>
    <property type="match status" value="1"/>
</dbReference>
<dbReference type="OrthoDB" id="7735550at2759"/>
<keyword evidence="1" id="KW-1015">Disulfide bond</keyword>
<dbReference type="Pfam" id="PF00147">
    <property type="entry name" value="Fibrinogen_C"/>
    <property type="match status" value="1"/>
</dbReference>
<dbReference type="Gene3D" id="3.90.215.10">
    <property type="entry name" value="Gamma Fibrinogen, chain A, domain 1"/>
    <property type="match status" value="1"/>
</dbReference>
<keyword evidence="3" id="KW-1185">Reference proteome</keyword>
<dbReference type="SUPFAM" id="SSF56496">
    <property type="entry name" value="Fibrinogen C-terminal domain-like"/>
    <property type="match status" value="1"/>
</dbReference>
<feature type="domain" description="Fibrinogen C-terminal" evidence="2">
    <location>
        <begin position="7"/>
        <end position="225"/>
    </location>
</feature>